<dbReference type="PANTHER" id="PTHR32071">
    <property type="entry name" value="TRANSCRIPTIONAL REGULATORY PROTEIN"/>
    <property type="match status" value="1"/>
</dbReference>
<sequence>MNRLFFDSLASAQAFLQQLQSLFHHATVFVLDEKQVIWQTSNEHDLHQQTLLQYLHLHPSEDTSQEIYIDQFNSFYIKHPVEIASQVYNLHLFQPCPSICTPEATTQLQPSQAELQLAERFNSQTPQMFAMFSIIQRVASTQFPVLVRGESGSGKELVAQAIHDYSERHNRPFIAVNCASLNANILESELFGHVKGAFTGAIRDHKGVFERAAGGTLFLDEVAEIPLELQAKLLRVLETGEYTQLGGEKTLKSDVRIIAATHRALREEARLGRFRQDLLYRLRVIPIFVPPLRERKADIPLIIKKILQENSLPQDQATPMLTHRAMQIMLQYDWPGNIRELKNTLLYALAMSQGRTYIDVNDLPYEISNVQHGDTQIAEPLSNKSITKELLAHLLEQYNKDLQKVADELNISRTTLWRYRKKWDI</sequence>
<keyword evidence="4" id="KW-0238">DNA-binding</keyword>
<feature type="coiled-coil region" evidence="6">
    <location>
        <begin position="388"/>
        <end position="415"/>
    </location>
</feature>
<dbReference type="GO" id="GO:0005524">
    <property type="term" value="F:ATP binding"/>
    <property type="evidence" value="ECO:0007669"/>
    <property type="project" value="UniProtKB-KW"/>
</dbReference>
<keyword evidence="1" id="KW-0547">Nucleotide-binding</keyword>
<dbReference type="GO" id="GO:0003677">
    <property type="term" value="F:DNA binding"/>
    <property type="evidence" value="ECO:0007669"/>
    <property type="project" value="UniProtKB-KW"/>
</dbReference>
<dbReference type="RefSeq" id="WP_004901154.1">
    <property type="nucleotide sequence ID" value="NZ_BBTI01000008.1"/>
</dbReference>
<dbReference type="Gene3D" id="1.10.10.60">
    <property type="entry name" value="Homeodomain-like"/>
    <property type="match status" value="1"/>
</dbReference>
<dbReference type="InterPro" id="IPR003593">
    <property type="entry name" value="AAA+_ATPase"/>
</dbReference>
<dbReference type="HOGENOM" id="CLU_000445_1_0_6"/>
<dbReference type="SUPFAM" id="SSF52540">
    <property type="entry name" value="P-loop containing nucleoside triphosphate hydrolases"/>
    <property type="match status" value="1"/>
</dbReference>
<dbReference type="InterPro" id="IPR025944">
    <property type="entry name" value="Sigma_54_int_dom_CS"/>
</dbReference>
<dbReference type="InterPro" id="IPR058031">
    <property type="entry name" value="AAA_lid_NorR"/>
</dbReference>
<dbReference type="PANTHER" id="PTHR32071:SF121">
    <property type="entry name" value="SIGMA L-DEPENDENT TRANSCRIPTIONAL REGULATOR YQIR-RELATED"/>
    <property type="match status" value="1"/>
</dbReference>
<dbReference type="CDD" id="cd00009">
    <property type="entry name" value="AAA"/>
    <property type="match status" value="1"/>
</dbReference>
<feature type="domain" description="Sigma-54 factor interaction" evidence="7">
    <location>
        <begin position="121"/>
        <end position="350"/>
    </location>
</feature>
<keyword evidence="5" id="KW-0804">Transcription</keyword>
<keyword evidence="2" id="KW-0067">ATP-binding</keyword>
<dbReference type="PROSITE" id="PS00688">
    <property type="entry name" value="SIGMA54_INTERACT_3"/>
    <property type="match status" value="1"/>
</dbReference>
<dbReference type="Pfam" id="PF00158">
    <property type="entry name" value="Sigma54_activat"/>
    <property type="match status" value="1"/>
</dbReference>
<keyword evidence="3" id="KW-0805">Transcription regulation</keyword>
<dbReference type="Pfam" id="PF25601">
    <property type="entry name" value="AAA_lid_14"/>
    <property type="match status" value="1"/>
</dbReference>
<dbReference type="GO" id="GO:0006355">
    <property type="term" value="P:regulation of DNA-templated transcription"/>
    <property type="evidence" value="ECO:0007669"/>
    <property type="project" value="InterPro"/>
</dbReference>
<dbReference type="InterPro" id="IPR025662">
    <property type="entry name" value="Sigma_54_int_dom_ATP-bd_1"/>
</dbReference>
<dbReference type="SMART" id="SM00382">
    <property type="entry name" value="AAA"/>
    <property type="match status" value="1"/>
</dbReference>
<accession>V2UTM1</accession>
<evidence type="ECO:0000256" key="2">
    <source>
        <dbReference type="ARBA" id="ARBA00022840"/>
    </source>
</evidence>
<evidence type="ECO:0000256" key="5">
    <source>
        <dbReference type="ARBA" id="ARBA00023163"/>
    </source>
</evidence>
<dbReference type="InterPro" id="IPR009057">
    <property type="entry name" value="Homeodomain-like_sf"/>
</dbReference>
<dbReference type="AlphaFoldDB" id="V2UTM1"/>
<evidence type="ECO:0000313" key="8">
    <source>
        <dbReference type="EMBL" id="ESK51956.1"/>
    </source>
</evidence>
<name>V2UTM1_9GAMM</name>
<keyword evidence="6" id="KW-0175">Coiled coil</keyword>
<organism evidence="8 9">
    <name type="scientific">Acinetobacter brisouii CIP 110357</name>
    <dbReference type="NCBI Taxonomy" id="1341683"/>
    <lineage>
        <taxon>Bacteria</taxon>
        <taxon>Pseudomonadati</taxon>
        <taxon>Pseudomonadota</taxon>
        <taxon>Gammaproteobacteria</taxon>
        <taxon>Moraxellales</taxon>
        <taxon>Moraxellaceae</taxon>
        <taxon>Acinetobacter</taxon>
    </lineage>
</organism>
<dbReference type="PROSITE" id="PS50045">
    <property type="entry name" value="SIGMA54_INTERACT_4"/>
    <property type="match status" value="1"/>
</dbReference>
<evidence type="ECO:0000256" key="4">
    <source>
        <dbReference type="ARBA" id="ARBA00023125"/>
    </source>
</evidence>
<evidence type="ECO:0000259" key="7">
    <source>
        <dbReference type="PROSITE" id="PS50045"/>
    </source>
</evidence>
<gene>
    <name evidence="8" type="ORF">P255_01051</name>
</gene>
<dbReference type="SUPFAM" id="SSF46689">
    <property type="entry name" value="Homeodomain-like"/>
    <property type="match status" value="1"/>
</dbReference>
<dbReference type="PROSITE" id="PS00676">
    <property type="entry name" value="SIGMA54_INTERACT_2"/>
    <property type="match status" value="1"/>
</dbReference>
<dbReference type="InterPro" id="IPR002078">
    <property type="entry name" value="Sigma_54_int"/>
</dbReference>
<evidence type="ECO:0000313" key="9">
    <source>
        <dbReference type="Proteomes" id="UP000018418"/>
    </source>
</evidence>
<dbReference type="PROSITE" id="PS00675">
    <property type="entry name" value="SIGMA54_INTERACT_1"/>
    <property type="match status" value="1"/>
</dbReference>
<dbReference type="OrthoDB" id="9804019at2"/>
<comment type="caution">
    <text evidence="8">The sequence shown here is derived from an EMBL/GenBank/DDBJ whole genome shotgun (WGS) entry which is preliminary data.</text>
</comment>
<dbReference type="InterPro" id="IPR027417">
    <property type="entry name" value="P-loop_NTPase"/>
</dbReference>
<dbReference type="Proteomes" id="UP000018418">
    <property type="component" value="Unassembled WGS sequence"/>
</dbReference>
<proteinExistence type="predicted"/>
<dbReference type="PATRIC" id="fig|1341683.3.peg.1040"/>
<dbReference type="Gene3D" id="3.40.50.300">
    <property type="entry name" value="P-loop containing nucleotide triphosphate hydrolases"/>
    <property type="match status" value="1"/>
</dbReference>
<dbReference type="Gene3D" id="1.10.8.60">
    <property type="match status" value="1"/>
</dbReference>
<evidence type="ECO:0000256" key="1">
    <source>
        <dbReference type="ARBA" id="ARBA00022741"/>
    </source>
</evidence>
<dbReference type="STRING" id="396323.VH98_07065"/>
<dbReference type="EMBL" id="AYEU01000004">
    <property type="protein sequence ID" value="ESK51956.1"/>
    <property type="molecule type" value="Genomic_DNA"/>
</dbReference>
<protein>
    <recommendedName>
        <fullName evidence="7">Sigma-54 factor interaction domain-containing protein</fullName>
    </recommendedName>
</protein>
<reference evidence="8 9" key="1">
    <citation type="submission" date="2013-10" db="EMBL/GenBank/DDBJ databases">
        <title>The Genome Sequence of Acinetobacter brisouii CIP 110357.</title>
        <authorList>
            <consortium name="The Broad Institute Genomics Platform"/>
            <consortium name="The Broad Institute Genome Sequencing Center for Infectious Disease"/>
            <person name="Cerqueira G."/>
            <person name="Feldgarden M."/>
            <person name="Courvalin P."/>
            <person name="Grillot-Courvalin C."/>
            <person name="Clermont D."/>
            <person name="Rocha E."/>
            <person name="Yoon E.-J."/>
            <person name="Nemec A."/>
            <person name="Young S.K."/>
            <person name="Zeng Q."/>
            <person name="Gargeya S."/>
            <person name="Fitzgerald M."/>
            <person name="Abouelleil A."/>
            <person name="Alvarado L."/>
            <person name="Berlin A.M."/>
            <person name="Chapman S.B."/>
            <person name="Gainer-Dewar J."/>
            <person name="Goldberg J."/>
            <person name="Gnerre S."/>
            <person name="Griggs A."/>
            <person name="Gujja S."/>
            <person name="Hansen M."/>
            <person name="Howarth C."/>
            <person name="Imamovic A."/>
            <person name="Ireland A."/>
            <person name="Larimer J."/>
            <person name="McCowan C."/>
            <person name="Murphy C."/>
            <person name="Pearson M."/>
            <person name="Poon T.W."/>
            <person name="Priest M."/>
            <person name="Roberts A."/>
            <person name="Saif S."/>
            <person name="Shea T."/>
            <person name="Sykes S."/>
            <person name="Wortman J."/>
            <person name="Nusbaum C."/>
            <person name="Birren B."/>
        </authorList>
    </citation>
    <scope>NUCLEOTIDE SEQUENCE [LARGE SCALE GENOMIC DNA]</scope>
    <source>
        <strain evidence="8 9">CIP 110357</strain>
    </source>
</reference>
<dbReference type="FunFam" id="3.40.50.300:FF:000006">
    <property type="entry name" value="DNA-binding transcriptional regulator NtrC"/>
    <property type="match status" value="1"/>
</dbReference>
<evidence type="ECO:0000256" key="3">
    <source>
        <dbReference type="ARBA" id="ARBA00023015"/>
    </source>
</evidence>
<dbReference type="InterPro" id="IPR025943">
    <property type="entry name" value="Sigma_54_int_dom_ATP-bd_2"/>
</dbReference>
<keyword evidence="9" id="KW-1185">Reference proteome</keyword>
<evidence type="ECO:0000256" key="6">
    <source>
        <dbReference type="SAM" id="Coils"/>
    </source>
</evidence>